<keyword evidence="3 7" id="KW-0645">Protease</keyword>
<dbReference type="CDD" id="cd09616">
    <property type="entry name" value="Peptidase_C12_UCH_L1_L3"/>
    <property type="match status" value="1"/>
</dbReference>
<feature type="region of interest" description="Disordered" evidence="9">
    <location>
        <begin position="195"/>
        <end position="225"/>
    </location>
</feature>
<evidence type="ECO:0000256" key="9">
    <source>
        <dbReference type="SAM" id="MobiDB-lite"/>
    </source>
</evidence>
<dbReference type="GO" id="GO:0005737">
    <property type="term" value="C:cytoplasm"/>
    <property type="evidence" value="ECO:0007669"/>
    <property type="project" value="TreeGrafter"/>
</dbReference>
<evidence type="ECO:0000313" key="12">
    <source>
        <dbReference type="Proteomes" id="UP000242287"/>
    </source>
</evidence>
<evidence type="ECO:0000256" key="8">
    <source>
        <dbReference type="RuleBase" id="RU361215"/>
    </source>
</evidence>
<evidence type="ECO:0000256" key="7">
    <source>
        <dbReference type="PROSITE-ProRule" id="PRU01393"/>
    </source>
</evidence>
<evidence type="ECO:0000256" key="3">
    <source>
        <dbReference type="ARBA" id="ARBA00022670"/>
    </source>
</evidence>
<dbReference type="PROSITE" id="PS00140">
    <property type="entry name" value="UCH_1"/>
    <property type="match status" value="1"/>
</dbReference>
<dbReference type="EC" id="3.4.19.12" evidence="8"/>
<evidence type="ECO:0000256" key="2">
    <source>
        <dbReference type="ARBA" id="ARBA00009326"/>
    </source>
</evidence>
<evidence type="ECO:0000256" key="5">
    <source>
        <dbReference type="ARBA" id="ARBA00022801"/>
    </source>
</evidence>
<feature type="site" description="Important for enzyme activity" evidence="7">
    <location>
        <position position="233"/>
    </location>
</feature>
<evidence type="ECO:0000256" key="6">
    <source>
        <dbReference type="ARBA" id="ARBA00022807"/>
    </source>
</evidence>
<dbReference type="InterPro" id="IPR001578">
    <property type="entry name" value="Peptidase_C12_UCH"/>
</dbReference>
<organism evidence="11 12">
    <name type="scientific">Amanita thiersii Skay4041</name>
    <dbReference type="NCBI Taxonomy" id="703135"/>
    <lineage>
        <taxon>Eukaryota</taxon>
        <taxon>Fungi</taxon>
        <taxon>Dikarya</taxon>
        <taxon>Basidiomycota</taxon>
        <taxon>Agaricomycotina</taxon>
        <taxon>Agaricomycetes</taxon>
        <taxon>Agaricomycetidae</taxon>
        <taxon>Agaricales</taxon>
        <taxon>Pluteineae</taxon>
        <taxon>Amanitaceae</taxon>
        <taxon>Amanita</taxon>
    </lineage>
</organism>
<keyword evidence="4 7" id="KW-0833">Ubl conjugation pathway</keyword>
<reference evidence="11 12" key="1">
    <citation type="submission" date="2014-02" db="EMBL/GenBank/DDBJ databases">
        <title>Transposable element dynamics among asymbiotic and ectomycorrhizal Amanita fungi.</title>
        <authorList>
            <consortium name="DOE Joint Genome Institute"/>
            <person name="Hess J."/>
            <person name="Skrede I."/>
            <person name="Wolfe B."/>
            <person name="LaButti K."/>
            <person name="Ohm R.A."/>
            <person name="Grigoriev I.V."/>
            <person name="Pringle A."/>
        </authorList>
    </citation>
    <scope>NUCLEOTIDE SEQUENCE [LARGE SCALE GENOMIC DNA]</scope>
    <source>
        <strain evidence="11 12">SKay4041</strain>
    </source>
</reference>
<dbReference type="PANTHER" id="PTHR10589:SF17">
    <property type="entry name" value="UBIQUITIN CARBOXYL-TERMINAL HYDROLASE"/>
    <property type="match status" value="1"/>
</dbReference>
<keyword evidence="12" id="KW-1185">Reference proteome</keyword>
<dbReference type="AlphaFoldDB" id="A0A2A9NCU7"/>
<dbReference type="OrthoDB" id="427186at2759"/>
<name>A0A2A9NCU7_9AGAR</name>
<dbReference type="GO" id="GO:0004843">
    <property type="term" value="F:cysteine-type deubiquitinase activity"/>
    <property type="evidence" value="ECO:0007669"/>
    <property type="project" value="UniProtKB-UniRule"/>
</dbReference>
<dbReference type="SUPFAM" id="SSF54001">
    <property type="entry name" value="Cysteine proteinases"/>
    <property type="match status" value="2"/>
</dbReference>
<dbReference type="InterPro" id="IPR038765">
    <property type="entry name" value="Papain-like_cys_pep_sf"/>
</dbReference>
<evidence type="ECO:0000259" key="10">
    <source>
        <dbReference type="PROSITE" id="PS52048"/>
    </source>
</evidence>
<evidence type="ECO:0000256" key="1">
    <source>
        <dbReference type="ARBA" id="ARBA00000707"/>
    </source>
</evidence>
<dbReference type="Pfam" id="PF01088">
    <property type="entry name" value="Peptidase_C12"/>
    <property type="match status" value="1"/>
</dbReference>
<dbReference type="EMBL" id="KZ302382">
    <property type="protein sequence ID" value="PFH45443.1"/>
    <property type="molecule type" value="Genomic_DNA"/>
</dbReference>
<comment type="catalytic activity">
    <reaction evidence="1 7 8">
        <text>Thiol-dependent hydrolysis of ester, thioester, amide, peptide and isopeptide bonds formed by the C-terminal Gly of ubiquitin (a 76-residue protein attached to proteins as an intracellular targeting signal).</text>
        <dbReference type="EC" id="3.4.19.12"/>
    </reaction>
</comment>
<feature type="active site" description="Proton donor" evidence="7">
    <location>
        <position position="168"/>
    </location>
</feature>
<dbReference type="PROSITE" id="PS52048">
    <property type="entry name" value="UCH_DOMAIN"/>
    <property type="match status" value="1"/>
</dbReference>
<evidence type="ECO:0000313" key="11">
    <source>
        <dbReference type="EMBL" id="PFH45443.1"/>
    </source>
</evidence>
<sequence length="280" mass="30288">MVDSRWIPLESNPEVFNGWAEKAGLVTSQMCFHEVYGFDDELLEMIPQPVKAVILLFPLDEATRRKHEAEDDEIEKKGQPLLDDTLMWIKQRIGNACGTMALIHALANSDVTIVPNSALAQFIESCKGKTPLERAEALETTPLFAKIHKELASTGQSAIPEDLNTELHFSAFVAAPEAPARTAARAAQVSVNVPPPVGGSGARSVAEASGAAGETKAGGETKRGTKMRLVELDGTRRGPVDRGECGELLQDAVQVIRSKYMTETNSIYFSLLALAPPHLD</sequence>
<gene>
    <name evidence="11" type="ORF">AMATHDRAFT_71689</name>
</gene>
<feature type="active site" description="Nucleophile" evidence="7">
    <location>
        <position position="97"/>
    </location>
</feature>
<feature type="domain" description="UCH catalytic" evidence="10">
    <location>
        <begin position="5"/>
        <end position="276"/>
    </location>
</feature>
<dbReference type="InterPro" id="IPR057254">
    <property type="entry name" value="UCH_AS"/>
</dbReference>
<dbReference type="Proteomes" id="UP000242287">
    <property type="component" value="Unassembled WGS sequence"/>
</dbReference>
<dbReference type="InterPro" id="IPR036959">
    <property type="entry name" value="Peptidase_C12_UCH_sf"/>
</dbReference>
<keyword evidence="6 7" id="KW-0788">Thiol protease</keyword>
<dbReference type="STRING" id="703135.A0A2A9NCU7"/>
<feature type="compositionally biased region" description="Low complexity" evidence="9">
    <location>
        <begin position="206"/>
        <end position="215"/>
    </location>
</feature>
<accession>A0A2A9NCU7</accession>
<proteinExistence type="inferred from homology"/>
<comment type="similarity">
    <text evidence="2 7 8">Belongs to the peptidase C12 family.</text>
</comment>
<protein>
    <recommendedName>
        <fullName evidence="8">Ubiquitin carboxyl-terminal hydrolase</fullName>
        <ecNumber evidence="8">3.4.19.12</ecNumber>
    </recommendedName>
</protein>
<keyword evidence="5 7" id="KW-0378">Hydrolase</keyword>
<dbReference type="PRINTS" id="PR00707">
    <property type="entry name" value="UBCTHYDRLASE"/>
</dbReference>
<dbReference type="GO" id="GO:0016579">
    <property type="term" value="P:protein deubiquitination"/>
    <property type="evidence" value="ECO:0007669"/>
    <property type="project" value="TreeGrafter"/>
</dbReference>
<evidence type="ECO:0000256" key="4">
    <source>
        <dbReference type="ARBA" id="ARBA00022786"/>
    </source>
</evidence>
<dbReference type="PANTHER" id="PTHR10589">
    <property type="entry name" value="UBIQUITIN CARBOXYL-TERMINAL HYDROLASE"/>
    <property type="match status" value="1"/>
</dbReference>
<feature type="site" description="Transition state stabilizer" evidence="7">
    <location>
        <position position="91"/>
    </location>
</feature>
<dbReference type="Gene3D" id="3.40.532.10">
    <property type="entry name" value="Peptidase C12, ubiquitin carboxyl-terminal hydrolase"/>
    <property type="match status" value="1"/>
</dbReference>
<dbReference type="GO" id="GO:0006511">
    <property type="term" value="P:ubiquitin-dependent protein catabolic process"/>
    <property type="evidence" value="ECO:0007669"/>
    <property type="project" value="UniProtKB-UniRule"/>
</dbReference>